<keyword evidence="4 11" id="KW-0963">Cytoplasm</keyword>
<dbReference type="PROSITE" id="PS50861">
    <property type="entry name" value="AA_TRNA_LIGASE_II_GLYAB"/>
    <property type="match status" value="1"/>
</dbReference>
<dbReference type="EC" id="6.1.1.14" evidence="11"/>
<keyword evidence="14" id="KW-1185">Reference proteome</keyword>
<evidence type="ECO:0000313" key="13">
    <source>
        <dbReference type="EMBL" id="KWT69814.1"/>
    </source>
</evidence>
<evidence type="ECO:0000256" key="1">
    <source>
        <dbReference type="ARBA" id="ARBA00004496"/>
    </source>
</evidence>
<dbReference type="GO" id="GO:0006426">
    <property type="term" value="P:glycyl-tRNA aminoacylation"/>
    <property type="evidence" value="ECO:0007669"/>
    <property type="project" value="UniProtKB-UniRule"/>
</dbReference>
<evidence type="ECO:0000256" key="2">
    <source>
        <dbReference type="ARBA" id="ARBA00008226"/>
    </source>
</evidence>
<dbReference type="STRING" id="121290.APY04_1314"/>
<dbReference type="GO" id="GO:0004820">
    <property type="term" value="F:glycine-tRNA ligase activity"/>
    <property type="evidence" value="ECO:0007669"/>
    <property type="project" value="UniProtKB-UniRule"/>
</dbReference>
<protein>
    <recommendedName>
        <fullName evidence="11">Glycine--tRNA ligase beta subunit</fullName>
        <ecNumber evidence="11">6.1.1.14</ecNumber>
    </recommendedName>
    <alternativeName>
        <fullName evidence="11">Glycyl-tRNA synthetase beta subunit</fullName>
        <shortName evidence="11">GlyRS</shortName>
    </alternativeName>
</protein>
<dbReference type="Pfam" id="PF02092">
    <property type="entry name" value="tRNA_synt_2f"/>
    <property type="match status" value="1"/>
</dbReference>
<comment type="caution">
    <text evidence="13">The sequence shown here is derived from an EMBL/GenBank/DDBJ whole genome shotgun (WGS) entry which is preliminary data.</text>
</comment>
<evidence type="ECO:0000259" key="12">
    <source>
        <dbReference type="Pfam" id="PF05746"/>
    </source>
</evidence>
<dbReference type="PRINTS" id="PR01045">
    <property type="entry name" value="TRNASYNTHGB"/>
</dbReference>
<accession>A0A109BJ77</accession>
<reference evidence="13 14" key="1">
    <citation type="submission" date="2015-10" db="EMBL/GenBank/DDBJ databases">
        <title>Transcriptomic analysis of a linuron degrading triple-species bacterial consortium.</title>
        <authorList>
            <person name="Albers P."/>
        </authorList>
    </citation>
    <scope>NUCLEOTIDE SEQUENCE [LARGE SCALE GENOMIC DNA]</scope>
    <source>
        <strain evidence="13 14">WDL6</strain>
    </source>
</reference>
<dbReference type="AlphaFoldDB" id="A0A109BJ77"/>
<dbReference type="GO" id="GO:0005524">
    <property type="term" value="F:ATP binding"/>
    <property type="evidence" value="ECO:0007669"/>
    <property type="project" value="UniProtKB-UniRule"/>
</dbReference>
<dbReference type="PANTHER" id="PTHR30075">
    <property type="entry name" value="GLYCYL-TRNA SYNTHETASE"/>
    <property type="match status" value="1"/>
</dbReference>
<evidence type="ECO:0000256" key="8">
    <source>
        <dbReference type="ARBA" id="ARBA00022917"/>
    </source>
</evidence>
<dbReference type="GO" id="GO:0005829">
    <property type="term" value="C:cytosol"/>
    <property type="evidence" value="ECO:0007669"/>
    <property type="project" value="TreeGrafter"/>
</dbReference>
<feature type="domain" description="DALR anticodon binding" evidence="12">
    <location>
        <begin position="636"/>
        <end position="732"/>
    </location>
</feature>
<keyword evidence="8 11" id="KW-0648">Protein biosynthesis</keyword>
<dbReference type="PANTHER" id="PTHR30075:SF2">
    <property type="entry name" value="GLYCINE--TRNA LIGASE, CHLOROPLASTIC_MITOCHONDRIAL 2"/>
    <property type="match status" value="1"/>
</dbReference>
<name>A0A109BJ77_HYPSL</name>
<dbReference type="RefSeq" id="WP_068460826.1">
    <property type="nucleotide sequence ID" value="NZ_LMTR01000043.1"/>
</dbReference>
<evidence type="ECO:0000256" key="10">
    <source>
        <dbReference type="ARBA" id="ARBA00047937"/>
    </source>
</evidence>
<evidence type="ECO:0000313" key="14">
    <source>
        <dbReference type="Proteomes" id="UP000059074"/>
    </source>
</evidence>
<sequence>MSELLLELFCEEIPARLQVRAADDLRRLVVDGLKARGLDVGAARSYVTPRRMTLVIADVPEMSPAISDERKGPRVDAPEKALQGFLKAAGLASVDEAEVVKDEKKGDYYVARIEKPGRPAAEIIAEALRETILNFPWPKAMRFNAKLAGGGELRWIRPLHSVVLLLDGAVVPFEIAGIASGNVTRGHRFMGGEPFTVTGFDDYVAKLRDRKVILDFAERVAVINEGANALAKDAKLSLVEDEGLAAENAGLTEWPTVLMGTFDKSFLDVPAECLTSAMRMHQKCFSLRHGKKLANRFLLVTNLEAEDGGKVIVAGNEKVIAARLSDAKFFWETDLKKTLDDMRDELKGITFHEKLGTQFERTERIKELADTIAEEQELCEAALALRAGELSKADLVSGMVGEFPELQGLMGRYYAEAERMNPEIARAIELHYKPKGPTDSVPLESEGDGAAVAVALADKLDMLVGFWTIGEKPTGSGDPYQLRRAALGVIRLVLENDLRLPLLRYTVPALAFMHGNIGGRNASKERADIQEQLLASPVSIATKLQVVSELGQMNAPSQSVVEQIVYEAHTKAVDLLSFFADRLKVYLRDKGARHDLIDAIFSLPGQDDLALIVKRVEALSELLATDDGVNLLAGVKRAQNILSIEEKKDKTSHAGDYDAALLQADEEKVLAAAIDKVKGDTAAALGVENFAGAMRALAELRAPVDAFFDKVTVNADDPALRQNRLHLLSQIRAATLNVADFSKIGS</sequence>
<dbReference type="EMBL" id="LMTR01000043">
    <property type="protein sequence ID" value="KWT69814.1"/>
    <property type="molecule type" value="Genomic_DNA"/>
</dbReference>
<evidence type="ECO:0000256" key="4">
    <source>
        <dbReference type="ARBA" id="ARBA00022490"/>
    </source>
</evidence>
<evidence type="ECO:0000256" key="11">
    <source>
        <dbReference type="HAMAP-Rule" id="MF_00255"/>
    </source>
</evidence>
<keyword evidence="9 11" id="KW-0030">Aminoacyl-tRNA synthetase</keyword>
<proteinExistence type="inferred from homology"/>
<comment type="subunit">
    <text evidence="3 11">Tetramer of two alpha and two beta subunits.</text>
</comment>
<evidence type="ECO:0000256" key="7">
    <source>
        <dbReference type="ARBA" id="ARBA00022840"/>
    </source>
</evidence>
<keyword evidence="5 11" id="KW-0436">Ligase</keyword>
<dbReference type="GO" id="GO:0006420">
    <property type="term" value="P:arginyl-tRNA aminoacylation"/>
    <property type="evidence" value="ECO:0007669"/>
    <property type="project" value="InterPro"/>
</dbReference>
<dbReference type="OrthoDB" id="9775440at2"/>
<evidence type="ECO:0000256" key="3">
    <source>
        <dbReference type="ARBA" id="ARBA00011209"/>
    </source>
</evidence>
<dbReference type="GO" id="GO:0004814">
    <property type="term" value="F:arginine-tRNA ligase activity"/>
    <property type="evidence" value="ECO:0007669"/>
    <property type="project" value="InterPro"/>
</dbReference>
<keyword evidence="6 11" id="KW-0547">Nucleotide-binding</keyword>
<comment type="catalytic activity">
    <reaction evidence="10 11">
        <text>tRNA(Gly) + glycine + ATP = glycyl-tRNA(Gly) + AMP + diphosphate</text>
        <dbReference type="Rhea" id="RHEA:16013"/>
        <dbReference type="Rhea" id="RHEA-COMP:9664"/>
        <dbReference type="Rhea" id="RHEA-COMP:9683"/>
        <dbReference type="ChEBI" id="CHEBI:30616"/>
        <dbReference type="ChEBI" id="CHEBI:33019"/>
        <dbReference type="ChEBI" id="CHEBI:57305"/>
        <dbReference type="ChEBI" id="CHEBI:78442"/>
        <dbReference type="ChEBI" id="CHEBI:78522"/>
        <dbReference type="ChEBI" id="CHEBI:456215"/>
        <dbReference type="EC" id="6.1.1.14"/>
    </reaction>
</comment>
<gene>
    <name evidence="11" type="primary">glyS</name>
    <name evidence="13" type="ORF">APY04_1314</name>
</gene>
<organism evidence="13 14">
    <name type="scientific">Hyphomicrobium sulfonivorans</name>
    <dbReference type="NCBI Taxonomy" id="121290"/>
    <lineage>
        <taxon>Bacteria</taxon>
        <taxon>Pseudomonadati</taxon>
        <taxon>Pseudomonadota</taxon>
        <taxon>Alphaproteobacteria</taxon>
        <taxon>Hyphomicrobiales</taxon>
        <taxon>Hyphomicrobiaceae</taxon>
        <taxon>Hyphomicrobium</taxon>
    </lineage>
</organism>
<comment type="similarity">
    <text evidence="2 11">Belongs to the class-II aminoacyl-tRNA synthetase family.</text>
</comment>
<evidence type="ECO:0000256" key="6">
    <source>
        <dbReference type="ARBA" id="ARBA00022741"/>
    </source>
</evidence>
<dbReference type="InterPro" id="IPR008909">
    <property type="entry name" value="DALR_anticod-bd"/>
</dbReference>
<evidence type="ECO:0000256" key="5">
    <source>
        <dbReference type="ARBA" id="ARBA00022598"/>
    </source>
</evidence>
<dbReference type="SUPFAM" id="SSF109604">
    <property type="entry name" value="HD-domain/PDEase-like"/>
    <property type="match status" value="1"/>
</dbReference>
<dbReference type="Proteomes" id="UP000059074">
    <property type="component" value="Unassembled WGS sequence"/>
</dbReference>
<dbReference type="Pfam" id="PF05746">
    <property type="entry name" value="DALR_1"/>
    <property type="match status" value="1"/>
</dbReference>
<comment type="subcellular location">
    <subcellularLocation>
        <location evidence="1 11">Cytoplasm</location>
    </subcellularLocation>
</comment>
<dbReference type="PATRIC" id="fig|121290.4.peg.2195"/>
<keyword evidence="7 11" id="KW-0067">ATP-binding</keyword>
<evidence type="ECO:0000256" key="9">
    <source>
        <dbReference type="ARBA" id="ARBA00023146"/>
    </source>
</evidence>
<dbReference type="InterPro" id="IPR015944">
    <property type="entry name" value="Gly-tRNA-synth_bsu"/>
</dbReference>
<dbReference type="HAMAP" id="MF_00255">
    <property type="entry name" value="Gly_tRNA_synth_beta"/>
    <property type="match status" value="1"/>
</dbReference>
<dbReference type="InterPro" id="IPR006194">
    <property type="entry name" value="Gly-tRNA-synth_heterodimer"/>
</dbReference>
<dbReference type="NCBIfam" id="TIGR00211">
    <property type="entry name" value="glyS"/>
    <property type="match status" value="1"/>
</dbReference>